<evidence type="ECO:0000259" key="4">
    <source>
        <dbReference type="PROSITE" id="PS50887"/>
    </source>
</evidence>
<dbReference type="Gene3D" id="3.30.70.270">
    <property type="match status" value="1"/>
</dbReference>
<dbReference type="PATRIC" id="fig|171383.3.peg.1490"/>
<dbReference type="OrthoDB" id="9803824at2"/>
<dbReference type="PROSITE" id="PS50887">
    <property type="entry name" value="GGDEF"/>
    <property type="match status" value="1"/>
</dbReference>
<dbReference type="PANTHER" id="PTHR45138">
    <property type="entry name" value="REGULATORY COMPONENTS OF SENSORY TRANSDUCTION SYSTEM"/>
    <property type="match status" value="1"/>
</dbReference>
<dbReference type="Pfam" id="PF00990">
    <property type="entry name" value="GGDEF"/>
    <property type="match status" value="1"/>
</dbReference>
<dbReference type="GO" id="GO:0005886">
    <property type="term" value="C:plasma membrane"/>
    <property type="evidence" value="ECO:0007669"/>
    <property type="project" value="TreeGrafter"/>
</dbReference>
<protein>
    <recommendedName>
        <fullName evidence="2">diguanylate cyclase</fullName>
        <ecNumber evidence="2">2.7.7.65</ecNumber>
    </recommendedName>
</protein>
<dbReference type="InterPro" id="IPR008979">
    <property type="entry name" value="Galactose-bd-like_sf"/>
</dbReference>
<evidence type="ECO:0000256" key="2">
    <source>
        <dbReference type="ARBA" id="ARBA00012528"/>
    </source>
</evidence>
<dbReference type="PANTHER" id="PTHR45138:SF9">
    <property type="entry name" value="DIGUANYLATE CYCLASE DGCM-RELATED"/>
    <property type="match status" value="1"/>
</dbReference>
<dbReference type="InterPro" id="IPR000160">
    <property type="entry name" value="GGDEF_dom"/>
</dbReference>
<comment type="cofactor">
    <cofactor evidence="1">
        <name>Mg(2+)</name>
        <dbReference type="ChEBI" id="CHEBI:18420"/>
    </cofactor>
</comment>
<organism evidence="5 6">
    <name type="scientific">Vibrio hepatarius</name>
    <dbReference type="NCBI Taxonomy" id="171383"/>
    <lineage>
        <taxon>Bacteria</taxon>
        <taxon>Pseudomonadati</taxon>
        <taxon>Pseudomonadota</taxon>
        <taxon>Gammaproteobacteria</taxon>
        <taxon>Vibrionales</taxon>
        <taxon>Vibrionaceae</taxon>
        <taxon>Vibrio</taxon>
        <taxon>Vibrio oreintalis group</taxon>
    </lineage>
</organism>
<dbReference type="GO" id="GO:0052621">
    <property type="term" value="F:diguanylate cyclase activity"/>
    <property type="evidence" value="ECO:0007669"/>
    <property type="project" value="UniProtKB-EC"/>
</dbReference>
<dbReference type="EMBL" id="LHPI01000004">
    <property type="protein sequence ID" value="KOO08413.1"/>
    <property type="molecule type" value="Genomic_DNA"/>
</dbReference>
<dbReference type="InterPro" id="IPR029787">
    <property type="entry name" value="Nucleotide_cyclase"/>
</dbReference>
<dbReference type="AlphaFoldDB" id="A0A0M0I3B6"/>
<evidence type="ECO:0000256" key="3">
    <source>
        <dbReference type="ARBA" id="ARBA00034247"/>
    </source>
</evidence>
<sequence length="427" mass="48541">MVFITLVVIQLYWSFGSTRVYEIAPDRFRYIATDDREQGGISTSELTLNDHLATLNCNLSKSDSYDWPYCGITILLGDSDSQGLDFSQFHTIRLNVDFEQLDSDASPSLRFYLRNFNPAYSTSGVEYSLKYNGLSYSPGSGNGDLDIPINNLQVLTWWLADNFIPLEHSAPEYTNVSRIDLASGSGHYSGQYRMTVRKVELIGHYVSGEHLMLVLLMLWVATALTISIIEIRSARRLVRYSQRRQAHLSELNRELKQQNVNFAEIANRDALTGAMNRHSIRDWLEQNYNSRLEEPRTLSILYLDIDHFKSINDSYGHLLGDDVLKEFTMVVLSCLNVEDRLVRWGGEEFVIFCPNRDLNQASSLAEIIRINVEKHQWVHGGGVTTSIGVTCLADNERTSEMLARADEALYAAKHQGRNRVVVNQPLV</sequence>
<dbReference type="EC" id="2.7.7.65" evidence="2"/>
<dbReference type="FunFam" id="3.30.70.270:FF:000001">
    <property type="entry name" value="Diguanylate cyclase domain protein"/>
    <property type="match status" value="1"/>
</dbReference>
<evidence type="ECO:0000313" key="6">
    <source>
        <dbReference type="Proteomes" id="UP000037530"/>
    </source>
</evidence>
<evidence type="ECO:0000313" key="5">
    <source>
        <dbReference type="EMBL" id="KOO08413.1"/>
    </source>
</evidence>
<feature type="domain" description="GGDEF" evidence="4">
    <location>
        <begin position="296"/>
        <end position="425"/>
    </location>
</feature>
<dbReference type="InterPro" id="IPR043128">
    <property type="entry name" value="Rev_trsase/Diguanyl_cyclase"/>
</dbReference>
<proteinExistence type="predicted"/>
<comment type="catalytic activity">
    <reaction evidence="3">
        <text>2 GTP = 3',3'-c-di-GMP + 2 diphosphate</text>
        <dbReference type="Rhea" id="RHEA:24898"/>
        <dbReference type="ChEBI" id="CHEBI:33019"/>
        <dbReference type="ChEBI" id="CHEBI:37565"/>
        <dbReference type="ChEBI" id="CHEBI:58805"/>
        <dbReference type="EC" id="2.7.7.65"/>
    </reaction>
</comment>
<dbReference type="SUPFAM" id="SSF49785">
    <property type="entry name" value="Galactose-binding domain-like"/>
    <property type="match status" value="1"/>
</dbReference>
<dbReference type="STRING" id="171383.AKJ31_07240"/>
<dbReference type="InterPro" id="IPR050469">
    <property type="entry name" value="Diguanylate_Cyclase"/>
</dbReference>
<dbReference type="GO" id="GO:1902201">
    <property type="term" value="P:negative regulation of bacterial-type flagellum-dependent cell motility"/>
    <property type="evidence" value="ECO:0007669"/>
    <property type="project" value="TreeGrafter"/>
</dbReference>
<dbReference type="CDD" id="cd01949">
    <property type="entry name" value="GGDEF"/>
    <property type="match status" value="1"/>
</dbReference>
<accession>A0A0M0I3B6</accession>
<name>A0A0M0I3B6_9VIBR</name>
<dbReference type="GO" id="GO:0043709">
    <property type="term" value="P:cell adhesion involved in single-species biofilm formation"/>
    <property type="evidence" value="ECO:0007669"/>
    <property type="project" value="TreeGrafter"/>
</dbReference>
<dbReference type="SUPFAM" id="SSF55073">
    <property type="entry name" value="Nucleotide cyclase"/>
    <property type="match status" value="1"/>
</dbReference>
<reference evidence="6" key="1">
    <citation type="submission" date="2015-08" db="EMBL/GenBank/DDBJ databases">
        <title>Vibrio galatheae sp. nov., a novel member of the Vibrionaceae family isolated from the Solomon Islands.</title>
        <authorList>
            <person name="Giubergia S."/>
            <person name="Machado H."/>
            <person name="Mateiu R.V."/>
            <person name="Gram L."/>
        </authorList>
    </citation>
    <scope>NUCLEOTIDE SEQUENCE [LARGE SCALE GENOMIC DNA]</scope>
    <source>
        <strain evidence="6">DSM 19134</strain>
    </source>
</reference>
<evidence type="ECO:0000256" key="1">
    <source>
        <dbReference type="ARBA" id="ARBA00001946"/>
    </source>
</evidence>
<comment type="caution">
    <text evidence="5">The sequence shown here is derived from an EMBL/GenBank/DDBJ whole genome shotgun (WGS) entry which is preliminary data.</text>
</comment>
<keyword evidence="6" id="KW-1185">Reference proteome</keyword>
<dbReference type="SMART" id="SM00267">
    <property type="entry name" value="GGDEF"/>
    <property type="match status" value="1"/>
</dbReference>
<dbReference type="Proteomes" id="UP000037530">
    <property type="component" value="Unassembled WGS sequence"/>
</dbReference>
<gene>
    <name evidence="5" type="ORF">AKJ31_07240</name>
</gene>
<dbReference type="NCBIfam" id="TIGR00254">
    <property type="entry name" value="GGDEF"/>
    <property type="match status" value="1"/>
</dbReference>